<dbReference type="PANTHER" id="PTHR43611:SF3">
    <property type="entry name" value="FLAVIN MONONUCLEOTIDE HYDROLASE 1, CHLOROPLATIC"/>
    <property type="match status" value="1"/>
</dbReference>
<dbReference type="InterPro" id="IPR023214">
    <property type="entry name" value="HAD_sf"/>
</dbReference>
<dbReference type="Pfam" id="PF00702">
    <property type="entry name" value="Hydrolase"/>
    <property type="match status" value="1"/>
</dbReference>
<dbReference type="Gene3D" id="3.40.50.1000">
    <property type="entry name" value="HAD superfamily/HAD-like"/>
    <property type="match status" value="1"/>
</dbReference>
<comment type="caution">
    <text evidence="1">The sequence shown here is derived from an EMBL/GenBank/DDBJ whole genome shotgun (WGS) entry which is preliminary data.</text>
</comment>
<dbReference type="SFLD" id="SFLDS00003">
    <property type="entry name" value="Haloacid_Dehalogenase"/>
    <property type="match status" value="1"/>
</dbReference>
<dbReference type="EMBL" id="JACJJG010000063">
    <property type="protein sequence ID" value="MBM6674256.1"/>
    <property type="molecule type" value="Genomic_DNA"/>
</dbReference>
<dbReference type="CDD" id="cd02603">
    <property type="entry name" value="HAD_sEH-N_like"/>
    <property type="match status" value="1"/>
</dbReference>
<dbReference type="RefSeq" id="WP_205105439.1">
    <property type="nucleotide sequence ID" value="NZ_JACJJG010000063.1"/>
</dbReference>
<evidence type="ECO:0000313" key="2">
    <source>
        <dbReference type="Proteomes" id="UP000706891"/>
    </source>
</evidence>
<name>A0A938WVD2_9BACT</name>
<dbReference type="InterPro" id="IPR036412">
    <property type="entry name" value="HAD-like_sf"/>
</dbReference>
<keyword evidence="2" id="KW-1185">Reference proteome</keyword>
<evidence type="ECO:0000313" key="1">
    <source>
        <dbReference type="EMBL" id="MBM6674256.1"/>
    </source>
</evidence>
<dbReference type="SFLD" id="SFLDG01129">
    <property type="entry name" value="C1.5:_HAD__Beta-PGM__Phosphata"/>
    <property type="match status" value="1"/>
</dbReference>
<dbReference type="SUPFAM" id="SSF56784">
    <property type="entry name" value="HAD-like"/>
    <property type="match status" value="1"/>
</dbReference>
<dbReference type="InterPro" id="IPR006439">
    <property type="entry name" value="HAD-SF_hydro_IA"/>
</dbReference>
<dbReference type="NCBIfam" id="TIGR01509">
    <property type="entry name" value="HAD-SF-IA-v3"/>
    <property type="match status" value="1"/>
</dbReference>
<dbReference type="Proteomes" id="UP000706891">
    <property type="component" value="Unassembled WGS sequence"/>
</dbReference>
<gene>
    <name evidence="1" type="ORF">H6A34_10265</name>
</gene>
<proteinExistence type="predicted"/>
<reference evidence="1" key="2">
    <citation type="journal article" date="2021" name="Sci. Rep.">
        <title>The distribution of antibiotic resistance genes in chicken gut microbiota commensals.</title>
        <authorList>
            <person name="Juricova H."/>
            <person name="Matiasovicova J."/>
            <person name="Kubasova T."/>
            <person name="Cejkova D."/>
            <person name="Rychlik I."/>
        </authorList>
    </citation>
    <scope>NUCLEOTIDE SEQUENCE</scope>
    <source>
        <strain evidence="1">An824</strain>
    </source>
</reference>
<reference evidence="1" key="1">
    <citation type="submission" date="2020-08" db="EMBL/GenBank/DDBJ databases">
        <authorList>
            <person name="Cejkova D."/>
            <person name="Kubasova T."/>
            <person name="Jahodarova E."/>
            <person name="Rychlik I."/>
        </authorList>
    </citation>
    <scope>NUCLEOTIDE SEQUENCE</scope>
    <source>
        <strain evidence="1">An824</strain>
    </source>
</reference>
<sequence>MIKNIIFDFGGVLVGLDRHRCTDAFARLGAGAIAGYVDECRQEDLFHELEVGAIGIAEFCEKVRRACPGCTATDAEISGAWGALLTGIPVVKLERLAELKEKYRLVLLSNTNPIHWRKSVSDYFTASGKTVDYYFERTFLSYEMQMLKPDEAIFRQVLSETGFNAAETLFIDDSEANCAAARRVGLEAMHSAADEWLRL</sequence>
<accession>A0A938WVD2</accession>
<protein>
    <submittedName>
        <fullName evidence="1">HAD family phosphatase</fullName>
    </submittedName>
</protein>
<organism evidence="1 2">
    <name type="scientific">Marseilla massiliensis</name>
    <dbReference type="NCBI Taxonomy" id="1841864"/>
    <lineage>
        <taxon>Bacteria</taxon>
        <taxon>Pseudomonadati</taxon>
        <taxon>Bacteroidota</taxon>
        <taxon>Bacteroidia</taxon>
        <taxon>Bacteroidales</taxon>
        <taxon>Prevotellaceae</taxon>
        <taxon>Marseilla</taxon>
    </lineage>
</organism>
<dbReference type="AlphaFoldDB" id="A0A938WVD2"/>
<dbReference type="PANTHER" id="PTHR43611">
    <property type="entry name" value="ALPHA-D-GLUCOSE 1-PHOSPHATE PHOSPHATASE"/>
    <property type="match status" value="1"/>
</dbReference>
<dbReference type="Gene3D" id="1.10.150.240">
    <property type="entry name" value="Putative phosphatase, domain 2"/>
    <property type="match status" value="1"/>
</dbReference>
<dbReference type="InterPro" id="IPR023198">
    <property type="entry name" value="PGP-like_dom2"/>
</dbReference>